<dbReference type="PANTHER" id="PTHR47863:SF2">
    <property type="entry name" value="MYB-LIKE DOMAIN-CONTAINING PROTEIN"/>
    <property type="match status" value="1"/>
</dbReference>
<sequence length="104" mass="12425">MFFFLQEQCTGLQSQIEEPSQEHALMMLSDESELDLAIFNQRQRRVLWTPEEEEMLKVGVETFATDPKKNIPWKKILKMGETVFHRTRNPADLKDKWRRHNPSH</sequence>
<proteinExistence type="predicted"/>
<dbReference type="SMART" id="SM00717">
    <property type="entry name" value="SANT"/>
    <property type="match status" value="1"/>
</dbReference>
<feature type="domain" description="Myb-like" evidence="1">
    <location>
        <begin position="40"/>
        <end position="101"/>
    </location>
</feature>
<dbReference type="SUPFAM" id="SSF46689">
    <property type="entry name" value="Homeodomain-like"/>
    <property type="match status" value="1"/>
</dbReference>
<dbReference type="Proteomes" id="UP000712600">
    <property type="component" value="Unassembled WGS sequence"/>
</dbReference>
<dbReference type="EMBL" id="QGKX02001521">
    <property type="protein sequence ID" value="KAF3514181.1"/>
    <property type="molecule type" value="Genomic_DNA"/>
</dbReference>
<dbReference type="PANTHER" id="PTHR47863">
    <property type="entry name" value="RING/FYVE/PHD ZINC FINGER SUPERFAMILY PROTEIN"/>
    <property type="match status" value="1"/>
</dbReference>
<gene>
    <name evidence="2" type="ORF">F2Q69_00003125</name>
</gene>
<dbReference type="InterPro" id="IPR009057">
    <property type="entry name" value="Homeodomain-like_sf"/>
</dbReference>
<protein>
    <recommendedName>
        <fullName evidence="1">Myb-like domain-containing protein</fullName>
    </recommendedName>
</protein>
<dbReference type="PROSITE" id="PS50090">
    <property type="entry name" value="MYB_LIKE"/>
    <property type="match status" value="1"/>
</dbReference>
<dbReference type="Gene3D" id="1.10.10.60">
    <property type="entry name" value="Homeodomain-like"/>
    <property type="match status" value="1"/>
</dbReference>
<evidence type="ECO:0000259" key="1">
    <source>
        <dbReference type="PROSITE" id="PS50090"/>
    </source>
</evidence>
<dbReference type="AlphaFoldDB" id="A0A8S9PJ36"/>
<comment type="caution">
    <text evidence="2">The sequence shown here is derived from an EMBL/GenBank/DDBJ whole genome shotgun (WGS) entry which is preliminary data.</text>
</comment>
<evidence type="ECO:0000313" key="2">
    <source>
        <dbReference type="EMBL" id="KAF3514181.1"/>
    </source>
</evidence>
<dbReference type="Pfam" id="PF13325">
    <property type="entry name" value="MCRS_N"/>
    <property type="match status" value="1"/>
</dbReference>
<evidence type="ECO:0000313" key="3">
    <source>
        <dbReference type="Proteomes" id="UP000712600"/>
    </source>
</evidence>
<dbReference type="InterPro" id="IPR001005">
    <property type="entry name" value="SANT/Myb"/>
</dbReference>
<organism evidence="2 3">
    <name type="scientific">Brassica cretica</name>
    <name type="common">Mustard</name>
    <dbReference type="NCBI Taxonomy" id="69181"/>
    <lineage>
        <taxon>Eukaryota</taxon>
        <taxon>Viridiplantae</taxon>
        <taxon>Streptophyta</taxon>
        <taxon>Embryophyta</taxon>
        <taxon>Tracheophyta</taxon>
        <taxon>Spermatophyta</taxon>
        <taxon>Magnoliopsida</taxon>
        <taxon>eudicotyledons</taxon>
        <taxon>Gunneridae</taxon>
        <taxon>Pentapetalae</taxon>
        <taxon>rosids</taxon>
        <taxon>malvids</taxon>
        <taxon>Brassicales</taxon>
        <taxon>Brassicaceae</taxon>
        <taxon>Brassiceae</taxon>
        <taxon>Brassica</taxon>
    </lineage>
</organism>
<name>A0A8S9PJ36_BRACR</name>
<accession>A0A8S9PJ36</accession>
<reference evidence="2" key="1">
    <citation type="submission" date="2019-12" db="EMBL/GenBank/DDBJ databases">
        <title>Genome sequencing and annotation of Brassica cretica.</title>
        <authorList>
            <person name="Studholme D.J."/>
            <person name="Sarris P."/>
        </authorList>
    </citation>
    <scope>NUCLEOTIDE SEQUENCE</scope>
    <source>
        <strain evidence="2">PFS-109/04</strain>
        <tissue evidence="2">Leaf</tissue>
    </source>
</reference>
<dbReference type="InterPro" id="IPR025999">
    <property type="entry name" value="MCRS_N"/>
</dbReference>
<dbReference type="CDD" id="cd11660">
    <property type="entry name" value="SANT_TRF"/>
    <property type="match status" value="1"/>
</dbReference>